<protein>
    <recommendedName>
        <fullName evidence="6">Adenosylcobinamide-GDP ribazoletransferase</fullName>
        <ecNumber evidence="5">2.7.8.26</ecNumber>
    </recommendedName>
    <alternativeName>
        <fullName evidence="16">Cobalamin synthase</fullName>
    </alternativeName>
    <alternativeName>
        <fullName evidence="15">Cobalamin-5'-phosphate synthase</fullName>
    </alternativeName>
</protein>
<evidence type="ECO:0000256" key="8">
    <source>
        <dbReference type="ARBA" id="ARBA00022573"/>
    </source>
</evidence>
<dbReference type="PANTHER" id="PTHR34148">
    <property type="entry name" value="ADENOSYLCOBINAMIDE-GDP RIBAZOLETRANSFERASE"/>
    <property type="match status" value="1"/>
</dbReference>
<keyword evidence="13 20" id="KW-0472">Membrane</keyword>
<keyword evidence="10 20" id="KW-0812">Transmembrane</keyword>
<dbReference type="Pfam" id="PF02654">
    <property type="entry name" value="CobS"/>
    <property type="match status" value="1"/>
</dbReference>
<evidence type="ECO:0000256" key="15">
    <source>
        <dbReference type="ARBA" id="ARBA00032605"/>
    </source>
</evidence>
<accession>W7TEQ4</accession>
<evidence type="ECO:0000313" key="22">
    <source>
        <dbReference type="Proteomes" id="UP000019335"/>
    </source>
</evidence>
<dbReference type="AlphaFoldDB" id="W7TEQ4"/>
<sequence length="380" mass="41362">MAPNRRGGPLTRSSSGNTPTKRTKATPKASETSSAVHDNDLSVISKKEIEDRGAGTDEDTDTYVDLPFLRGEKRVFFTAVIFLTRLNVPRWAEADHHPAYLMRSMMHFPFLGLCVGIWAAVWLEAAAVLWTPFVAAAASTLAGVWITGAFHEDGLADSLDAFGGGWGRLQILRIMTDTRVGTYALVGMILVMGMKLKSLEVLQSLSQSDITISTFLPSLSLSPASVALLVAHTVSRWTVLPLIYSCHYIQDEQSAKRGLYNWFADSQRLLTLPRLCLGTLVTILVPVLLLPVEQAMSVFLVVVLVTLGASYYGNLIIGGVIGDFLGATIQVCELCVYLLLSADLKQTQTNPFPLVMLAATAVLPILTSRPLIDFGFRAEC</sequence>
<dbReference type="EC" id="2.7.8.26" evidence="5"/>
<dbReference type="UniPathway" id="UPA00148">
    <property type="reaction ID" value="UER00238"/>
</dbReference>
<comment type="subcellular location">
    <subcellularLocation>
        <location evidence="2">Cell membrane</location>
        <topology evidence="2">Multi-pass membrane protein</topology>
    </subcellularLocation>
</comment>
<feature type="transmembrane region" description="Helical" evidence="20">
    <location>
        <begin position="295"/>
        <end position="313"/>
    </location>
</feature>
<dbReference type="GO" id="GO:0008818">
    <property type="term" value="F:cobalamin 5'-phosphate synthase activity"/>
    <property type="evidence" value="ECO:0007669"/>
    <property type="project" value="InterPro"/>
</dbReference>
<evidence type="ECO:0000256" key="7">
    <source>
        <dbReference type="ARBA" id="ARBA00022475"/>
    </source>
</evidence>
<comment type="function">
    <text evidence="14">Joins adenosylcobinamide-GDP and alpha-ribazole to generate adenosylcobalamin (Ado-cobalamin). Also synthesizes adenosylcobalamin 5'-phosphate from adenosylcobinamide-GDP and alpha-ribazole 5'-phosphate.</text>
</comment>
<organism evidence="21 22">
    <name type="scientific">Nannochloropsis gaditana</name>
    <dbReference type="NCBI Taxonomy" id="72520"/>
    <lineage>
        <taxon>Eukaryota</taxon>
        <taxon>Sar</taxon>
        <taxon>Stramenopiles</taxon>
        <taxon>Ochrophyta</taxon>
        <taxon>Eustigmatophyceae</taxon>
        <taxon>Eustigmatales</taxon>
        <taxon>Monodopsidaceae</taxon>
        <taxon>Nannochloropsis</taxon>
    </lineage>
</organism>
<feature type="transmembrane region" description="Helical" evidence="20">
    <location>
        <begin position="352"/>
        <end position="372"/>
    </location>
</feature>
<evidence type="ECO:0000256" key="18">
    <source>
        <dbReference type="ARBA" id="ARBA00049504"/>
    </source>
</evidence>
<dbReference type="GO" id="GO:0005886">
    <property type="term" value="C:plasma membrane"/>
    <property type="evidence" value="ECO:0007669"/>
    <property type="project" value="UniProtKB-SubCell"/>
</dbReference>
<dbReference type="HAMAP" id="MF_00719">
    <property type="entry name" value="CobS"/>
    <property type="match status" value="1"/>
</dbReference>
<evidence type="ECO:0000256" key="19">
    <source>
        <dbReference type="SAM" id="MobiDB-lite"/>
    </source>
</evidence>
<keyword evidence="11" id="KW-0460">Magnesium</keyword>
<dbReference type="GO" id="GO:0051073">
    <property type="term" value="F:adenosylcobinamide-GDP ribazoletransferase activity"/>
    <property type="evidence" value="ECO:0007669"/>
    <property type="project" value="UniProtKB-EC"/>
</dbReference>
<keyword evidence="7" id="KW-1003">Cell membrane</keyword>
<comment type="cofactor">
    <cofactor evidence="1">
        <name>Mg(2+)</name>
        <dbReference type="ChEBI" id="CHEBI:18420"/>
    </cofactor>
</comment>
<evidence type="ECO:0000256" key="14">
    <source>
        <dbReference type="ARBA" id="ARBA00025228"/>
    </source>
</evidence>
<evidence type="ECO:0000256" key="12">
    <source>
        <dbReference type="ARBA" id="ARBA00022989"/>
    </source>
</evidence>
<evidence type="ECO:0000256" key="17">
    <source>
        <dbReference type="ARBA" id="ARBA00048623"/>
    </source>
</evidence>
<dbReference type="PANTHER" id="PTHR34148:SF1">
    <property type="entry name" value="ADENOSYLCOBINAMIDE-GDP RIBAZOLETRANSFERASE"/>
    <property type="match status" value="1"/>
</dbReference>
<keyword evidence="8" id="KW-0169">Cobalamin biosynthesis</keyword>
<evidence type="ECO:0000256" key="9">
    <source>
        <dbReference type="ARBA" id="ARBA00022679"/>
    </source>
</evidence>
<dbReference type="InterPro" id="IPR003805">
    <property type="entry name" value="CobS"/>
</dbReference>
<evidence type="ECO:0000256" key="6">
    <source>
        <dbReference type="ARBA" id="ARBA00015850"/>
    </source>
</evidence>
<evidence type="ECO:0000256" key="16">
    <source>
        <dbReference type="ARBA" id="ARBA00032853"/>
    </source>
</evidence>
<evidence type="ECO:0000256" key="5">
    <source>
        <dbReference type="ARBA" id="ARBA00013200"/>
    </source>
</evidence>
<dbReference type="OrthoDB" id="2123309at2759"/>
<feature type="transmembrane region" description="Helical" evidence="20">
    <location>
        <begin position="180"/>
        <end position="196"/>
    </location>
</feature>
<name>W7TEQ4_9STRA</name>
<evidence type="ECO:0000313" key="21">
    <source>
        <dbReference type="EMBL" id="EWM25475.1"/>
    </source>
</evidence>
<evidence type="ECO:0000256" key="10">
    <source>
        <dbReference type="ARBA" id="ARBA00022692"/>
    </source>
</evidence>
<evidence type="ECO:0000256" key="1">
    <source>
        <dbReference type="ARBA" id="ARBA00001946"/>
    </source>
</evidence>
<feature type="transmembrane region" description="Helical" evidence="20">
    <location>
        <begin position="105"/>
        <end position="123"/>
    </location>
</feature>
<feature type="transmembrane region" description="Helical" evidence="20">
    <location>
        <begin position="269"/>
        <end position="289"/>
    </location>
</feature>
<dbReference type="Proteomes" id="UP000019335">
    <property type="component" value="Chromosome 11"/>
</dbReference>
<comment type="catalytic activity">
    <reaction evidence="18">
        <text>alpha-ribazole 5'-phosphate + adenosylcob(III)inamide-GDP = adenosylcob(III)alamin 5'-phosphate + GMP + H(+)</text>
        <dbReference type="Rhea" id="RHEA:23560"/>
        <dbReference type="ChEBI" id="CHEBI:15378"/>
        <dbReference type="ChEBI" id="CHEBI:57918"/>
        <dbReference type="ChEBI" id="CHEBI:58115"/>
        <dbReference type="ChEBI" id="CHEBI:60487"/>
        <dbReference type="ChEBI" id="CHEBI:60493"/>
        <dbReference type="EC" id="2.7.8.26"/>
    </reaction>
</comment>
<comment type="pathway">
    <text evidence="3">Cofactor biosynthesis; adenosylcobalamin biosynthesis; adenosylcobalamin from cob(II)yrinate a,c-diamide: step 7/7.</text>
</comment>
<keyword evidence="9" id="KW-0808">Transferase</keyword>
<dbReference type="EMBL" id="AZIL01000934">
    <property type="protein sequence ID" value="EWM25475.1"/>
    <property type="molecule type" value="Genomic_DNA"/>
</dbReference>
<feature type="transmembrane region" description="Helical" evidence="20">
    <location>
        <begin position="129"/>
        <end position="150"/>
    </location>
</feature>
<evidence type="ECO:0000256" key="2">
    <source>
        <dbReference type="ARBA" id="ARBA00004651"/>
    </source>
</evidence>
<keyword evidence="22" id="KW-1185">Reference proteome</keyword>
<proteinExistence type="inferred from homology"/>
<comment type="caution">
    <text evidence="21">The sequence shown here is derived from an EMBL/GenBank/DDBJ whole genome shotgun (WGS) entry which is preliminary data.</text>
</comment>
<evidence type="ECO:0000256" key="3">
    <source>
        <dbReference type="ARBA" id="ARBA00004663"/>
    </source>
</evidence>
<evidence type="ECO:0000256" key="11">
    <source>
        <dbReference type="ARBA" id="ARBA00022842"/>
    </source>
</evidence>
<comment type="similarity">
    <text evidence="4">Belongs to the CobS family.</text>
</comment>
<evidence type="ECO:0000256" key="13">
    <source>
        <dbReference type="ARBA" id="ARBA00023136"/>
    </source>
</evidence>
<gene>
    <name evidence="21" type="ORF">Naga_100207g7</name>
</gene>
<reference evidence="21 22" key="1">
    <citation type="journal article" date="2014" name="Mol. Plant">
        <title>Chromosome Scale Genome Assembly and Transcriptome Profiling of Nannochloropsis gaditana in Nitrogen Depletion.</title>
        <authorList>
            <person name="Corteggiani Carpinelli E."/>
            <person name="Telatin A."/>
            <person name="Vitulo N."/>
            <person name="Forcato C."/>
            <person name="D'Angelo M."/>
            <person name="Schiavon R."/>
            <person name="Vezzi A."/>
            <person name="Giacometti G.M."/>
            <person name="Morosinotto T."/>
            <person name="Valle G."/>
        </authorList>
    </citation>
    <scope>NUCLEOTIDE SEQUENCE [LARGE SCALE GENOMIC DNA]</scope>
    <source>
        <strain evidence="21 22">B-31</strain>
    </source>
</reference>
<feature type="region of interest" description="Disordered" evidence="19">
    <location>
        <begin position="1"/>
        <end position="40"/>
    </location>
</feature>
<keyword evidence="12 20" id="KW-1133">Transmembrane helix</keyword>
<evidence type="ECO:0000256" key="20">
    <source>
        <dbReference type="SAM" id="Phobius"/>
    </source>
</evidence>
<comment type="catalytic activity">
    <reaction evidence="17">
        <text>alpha-ribazole + adenosylcob(III)inamide-GDP = adenosylcob(III)alamin + GMP + H(+)</text>
        <dbReference type="Rhea" id="RHEA:16049"/>
        <dbReference type="ChEBI" id="CHEBI:10329"/>
        <dbReference type="ChEBI" id="CHEBI:15378"/>
        <dbReference type="ChEBI" id="CHEBI:18408"/>
        <dbReference type="ChEBI" id="CHEBI:58115"/>
        <dbReference type="ChEBI" id="CHEBI:60487"/>
        <dbReference type="EC" id="2.7.8.26"/>
    </reaction>
</comment>
<evidence type="ECO:0000256" key="4">
    <source>
        <dbReference type="ARBA" id="ARBA00010561"/>
    </source>
</evidence>